<accession>A0A1H4CM49</accession>
<organism evidence="2 3">
    <name type="scientific">Rubrimonas cliftonensis</name>
    <dbReference type="NCBI Taxonomy" id="89524"/>
    <lineage>
        <taxon>Bacteria</taxon>
        <taxon>Pseudomonadati</taxon>
        <taxon>Pseudomonadota</taxon>
        <taxon>Alphaproteobacteria</taxon>
        <taxon>Rhodobacterales</taxon>
        <taxon>Paracoccaceae</taxon>
        <taxon>Rubrimonas</taxon>
    </lineage>
</organism>
<evidence type="ECO:0000313" key="2">
    <source>
        <dbReference type="EMBL" id="SEA61399.1"/>
    </source>
</evidence>
<dbReference type="InterPro" id="IPR011613">
    <property type="entry name" value="GH15-like"/>
</dbReference>
<dbReference type="Pfam" id="PF00723">
    <property type="entry name" value="Glyco_hydro_15"/>
    <property type="match status" value="1"/>
</dbReference>
<dbReference type="SUPFAM" id="SSF48208">
    <property type="entry name" value="Six-hairpin glycosidases"/>
    <property type="match status" value="1"/>
</dbReference>
<dbReference type="PANTHER" id="PTHR31616">
    <property type="entry name" value="TREHALASE"/>
    <property type="match status" value="1"/>
</dbReference>
<sequence length="422" mass="44334">MSGLGAWIASRRAEAAQAMRAAISATHLTHRREEFGQSVRPVRGSVLASVLPSRWDPEPDYFHHWPRDAAVVMRRLPGLIAGASPEAARDWRACFADVVRFSLATTDPGRPPLAANPLRPTTRPEALLHLRPDAELAALSGAALLGEPRCAADGGPDLENWSRPQFDGAAMRAAACLAAIEADPSLAGDALAALVARDLAFTLANAGAPCIGPWEEAPARRDVFTMIAQWDALTLGAAWLRDEGAARAAEAAAARVAALVEQAWDEAAGCWRSHLGAGPDDLDAAVIVALAEVDRGDGPFAATGARAGRAADALAARFAALYPVNRGAGAALIGRWPGDAFFGGNPWLPTTLALAALRYRRGEIAAGDATMARLRELMPAQGFPEQLHRETGAPVSCRQLTWSAAAFLAAVEARDAAQAVRA</sequence>
<dbReference type="AlphaFoldDB" id="A0A1H4CM49"/>
<dbReference type="Proteomes" id="UP000198703">
    <property type="component" value="Unassembled WGS sequence"/>
</dbReference>
<proteinExistence type="predicted"/>
<feature type="domain" description="GH15-like" evidence="1">
    <location>
        <begin position="146"/>
        <end position="367"/>
    </location>
</feature>
<dbReference type="EMBL" id="FNQM01000007">
    <property type="protein sequence ID" value="SEA61399.1"/>
    <property type="molecule type" value="Genomic_DNA"/>
</dbReference>
<protein>
    <submittedName>
        <fullName evidence="2">Glucoamylase</fullName>
    </submittedName>
</protein>
<evidence type="ECO:0000313" key="3">
    <source>
        <dbReference type="Proteomes" id="UP000198703"/>
    </source>
</evidence>
<evidence type="ECO:0000259" key="1">
    <source>
        <dbReference type="Pfam" id="PF00723"/>
    </source>
</evidence>
<reference evidence="2 3" key="1">
    <citation type="submission" date="2016-10" db="EMBL/GenBank/DDBJ databases">
        <authorList>
            <person name="de Groot N.N."/>
        </authorList>
    </citation>
    <scope>NUCLEOTIDE SEQUENCE [LARGE SCALE GENOMIC DNA]</scope>
    <source>
        <strain evidence="2 3">DSM 15345</strain>
    </source>
</reference>
<name>A0A1H4CM49_9RHOB</name>
<keyword evidence="3" id="KW-1185">Reference proteome</keyword>
<dbReference type="GO" id="GO:0005975">
    <property type="term" value="P:carbohydrate metabolic process"/>
    <property type="evidence" value="ECO:0007669"/>
    <property type="project" value="InterPro"/>
</dbReference>
<dbReference type="STRING" id="89524.SAMN05444370_107141"/>
<dbReference type="PANTHER" id="PTHR31616:SF9">
    <property type="entry name" value="GLUCOAMYLASE, INTRACELLULAR SPORULATION-SPECIFIC"/>
    <property type="match status" value="1"/>
</dbReference>
<dbReference type="GO" id="GO:0004553">
    <property type="term" value="F:hydrolase activity, hydrolyzing O-glycosyl compounds"/>
    <property type="evidence" value="ECO:0007669"/>
    <property type="project" value="TreeGrafter"/>
</dbReference>
<dbReference type="RefSeq" id="WP_093254114.1">
    <property type="nucleotide sequence ID" value="NZ_FNQM01000007.1"/>
</dbReference>
<dbReference type="InterPro" id="IPR012341">
    <property type="entry name" value="6hp_glycosidase-like_sf"/>
</dbReference>
<dbReference type="Gene3D" id="1.50.10.10">
    <property type="match status" value="1"/>
</dbReference>
<gene>
    <name evidence="2" type="ORF">SAMN05444370_107141</name>
</gene>
<dbReference type="OrthoDB" id="5641212at2"/>
<dbReference type="InterPro" id="IPR008928">
    <property type="entry name" value="6-hairpin_glycosidase_sf"/>
</dbReference>